<dbReference type="Proteomes" id="UP001177021">
    <property type="component" value="Unassembled WGS sequence"/>
</dbReference>
<proteinExistence type="predicted"/>
<dbReference type="EMBL" id="CASHSV030000109">
    <property type="protein sequence ID" value="CAJ2648774.1"/>
    <property type="molecule type" value="Genomic_DNA"/>
</dbReference>
<evidence type="ECO:0000313" key="2">
    <source>
        <dbReference type="Proteomes" id="UP001177021"/>
    </source>
</evidence>
<reference evidence="1" key="1">
    <citation type="submission" date="2023-10" db="EMBL/GenBank/DDBJ databases">
        <authorList>
            <person name="Rodriguez Cubillos JULIANA M."/>
            <person name="De Vega J."/>
        </authorList>
    </citation>
    <scope>NUCLEOTIDE SEQUENCE</scope>
</reference>
<evidence type="ECO:0000313" key="1">
    <source>
        <dbReference type="EMBL" id="CAJ2648774.1"/>
    </source>
</evidence>
<accession>A0ACB0JXV9</accession>
<protein>
    <submittedName>
        <fullName evidence="1">Uncharacterized protein</fullName>
    </submittedName>
</protein>
<sequence length="815" mass="91430">MLGLNNVQGNMLHILFTLSTLCTILNIGTASVNTITKSQILIKDSETISSADGAFKLGFFSPINTTNRYVGIWYVTESNVVWVANRETPLHDFSGVVIVSDDNTNLLVLNGQKHIIWSSNVSNIVPNFNVTVQLQNTGNLVLQEDTTGERVEATSWKSPSDPAIGNFTGGLERLSAPEIFIWNQKQPHWRSGPWNGQAFLGLRTNLLSTSAYLNGFTFTRKDNGSLVEITYTLPNSSYFGTLVVSYEGNLVYTAWINRIQVRKRVVQQNKCDVYGICGPNGSCDFKDSAPICTCLKGFEPKNADEWNRLIWINGCVRRASLKCERVKNNRSALDGEEDGFIKLQTTKPPDFVEQSYLSEDACRARCLNDCNCTAYGFDNGIQCLIWSGKLIDIVRFTSGGIDLFIRQAYSELASIQTNEIHGKKNVTPIIIATVTVGAIIVATCAYFFWSWSSKRSGQTNQENQIANLSGDVKQVKIEDLPLFEFKNISTATNNFSSANKIGQGGFGSVYKGELPDGLEIAVKRLSRTSGQGLEEFMNEVIVISKLQHRNLVRLLGCCIEGKEKMLVYEYMPNNSLDFYLSDPVKKKILDWQKRLYIIQGISRGLLYLHRDSRLRIIHRDLKLSNILLDIELNPKISDFGMAKIFGSSENEGNTRRIMGTYGYMSPEYAMEGLFSEKSDVFSFGVLLLEIISGRKNTSFYNHDQALSLLGYAWKLWNEEEIISLIDPEICNPDYIDDILRCIHIGLLCVQEIAKERPTMATVVSMLNSEIVKFPRPSQPAFIQRHTEHKGESSQSQQSHDSNSRNSVTITNLQGR</sequence>
<comment type="caution">
    <text evidence="1">The sequence shown here is derived from an EMBL/GenBank/DDBJ whole genome shotgun (WGS) entry which is preliminary data.</text>
</comment>
<organism evidence="1 2">
    <name type="scientific">Trifolium pratense</name>
    <name type="common">Red clover</name>
    <dbReference type="NCBI Taxonomy" id="57577"/>
    <lineage>
        <taxon>Eukaryota</taxon>
        <taxon>Viridiplantae</taxon>
        <taxon>Streptophyta</taxon>
        <taxon>Embryophyta</taxon>
        <taxon>Tracheophyta</taxon>
        <taxon>Spermatophyta</taxon>
        <taxon>Magnoliopsida</taxon>
        <taxon>eudicotyledons</taxon>
        <taxon>Gunneridae</taxon>
        <taxon>Pentapetalae</taxon>
        <taxon>rosids</taxon>
        <taxon>fabids</taxon>
        <taxon>Fabales</taxon>
        <taxon>Fabaceae</taxon>
        <taxon>Papilionoideae</taxon>
        <taxon>50 kb inversion clade</taxon>
        <taxon>NPAAA clade</taxon>
        <taxon>Hologalegina</taxon>
        <taxon>IRL clade</taxon>
        <taxon>Trifolieae</taxon>
        <taxon>Trifolium</taxon>
    </lineage>
</organism>
<gene>
    <name evidence="1" type="ORF">MILVUS5_LOCUS17049</name>
</gene>
<keyword evidence="2" id="KW-1185">Reference proteome</keyword>
<name>A0ACB0JXV9_TRIPR</name>